<comment type="caution">
    <text evidence="1">The sequence shown here is derived from an EMBL/GenBank/DDBJ whole genome shotgun (WGS) entry which is preliminary data.</text>
</comment>
<keyword evidence="2" id="KW-1185">Reference proteome</keyword>
<dbReference type="EMBL" id="JAGHQM010000226">
    <property type="protein sequence ID" value="KAH0563273.1"/>
    <property type="molecule type" value="Genomic_DNA"/>
</dbReference>
<reference evidence="1" key="1">
    <citation type="submission" date="2021-03" db="EMBL/GenBank/DDBJ databases">
        <title>Comparative genomics and phylogenomic investigation of the class Geoglossomycetes provide insights into ecological specialization and systematics.</title>
        <authorList>
            <person name="Melie T."/>
            <person name="Pirro S."/>
            <person name="Miller A.N."/>
            <person name="Quandt A."/>
        </authorList>
    </citation>
    <scope>NUCLEOTIDE SEQUENCE</scope>
    <source>
        <strain evidence="1">CAQ_001_2017</strain>
    </source>
</reference>
<protein>
    <submittedName>
        <fullName evidence="1">Uncharacterized protein</fullName>
    </submittedName>
</protein>
<dbReference type="AlphaFoldDB" id="A0A9P8RSC5"/>
<organism evidence="1 2">
    <name type="scientific">Trichoglossum hirsutum</name>
    <dbReference type="NCBI Taxonomy" id="265104"/>
    <lineage>
        <taxon>Eukaryota</taxon>
        <taxon>Fungi</taxon>
        <taxon>Dikarya</taxon>
        <taxon>Ascomycota</taxon>
        <taxon>Pezizomycotina</taxon>
        <taxon>Geoglossomycetes</taxon>
        <taxon>Geoglossales</taxon>
        <taxon>Geoglossaceae</taxon>
        <taxon>Trichoglossum</taxon>
    </lineage>
</organism>
<dbReference type="Proteomes" id="UP000750711">
    <property type="component" value="Unassembled WGS sequence"/>
</dbReference>
<accession>A0A9P8RSC5</accession>
<gene>
    <name evidence="1" type="ORF">GP486_002158</name>
</gene>
<name>A0A9P8RSC5_9PEZI</name>
<sequence>MCSAVEGEKEQNGLSFAFPLVVNTNRAEELAPRRLFGKEELPQEYSPPQADLLTEGDLRGAYFSARIVKVIFATFDTKPACLLLIELNFQVSARGVLHRFRDATVEVEFAYDGQPTGTEQAAVGPTVLKFAPEAEQGPPTFGARASTYGIGRMGGTMTFVVVHPAFQFKRENDFSQRTTIHS</sequence>
<evidence type="ECO:0000313" key="2">
    <source>
        <dbReference type="Proteomes" id="UP000750711"/>
    </source>
</evidence>
<proteinExistence type="predicted"/>
<evidence type="ECO:0000313" key="1">
    <source>
        <dbReference type="EMBL" id="KAH0563273.1"/>
    </source>
</evidence>